<accession>A0A3E0H130</accession>
<feature type="compositionally biased region" description="Low complexity" evidence="1">
    <location>
        <begin position="385"/>
        <end position="394"/>
    </location>
</feature>
<dbReference type="AlphaFoldDB" id="A0A3E0H130"/>
<sequence>MNVMTGISDTSAGPLGITQAMPTPQATNPFVALLSGLMSPTAAGTAEPVLSSEAVLENPEALLDATLISADEAVVLSEAAEPALNDAMLAALPDDIAAALAEVAQALNPRMPAAEPVKLSATALSDEPLSDDAEPLSDQLLTPFINLAPTPTLRQGIDAAAHDAASAAPLVSVAATPRSVLQSAMTDAPLLDAETTDAPSQFTSAAPAATLNSTADVLAAIKDSGALSPAVTALKDAMSAAGLATDQADQLISLSAQGAPAPSTLATAASAPAPTALPTASQWTVPGHALLDNSAWSSAMADRLTWLGQNGMTSASLHITPDDLGPIHVRISMSEEGAKVAFSADHHDTQGLIEKLLPKLHSAFEAQGLRLDDVRVQAGASQAAQLDLSQQQSGEQAMKEQAQSGHDSSGRSGGAGASAHAGDAEDNGAPATVATSASNSQLDAYA</sequence>
<keyword evidence="3" id="KW-0966">Cell projection</keyword>
<feature type="region of interest" description="Disordered" evidence="1">
    <location>
        <begin position="385"/>
        <end position="446"/>
    </location>
</feature>
<dbReference type="PANTHER" id="PTHR37533">
    <property type="entry name" value="FLAGELLAR HOOK-LENGTH CONTROL PROTEIN"/>
    <property type="match status" value="1"/>
</dbReference>
<organism evidence="3 4">
    <name type="scientific">Paraperlucidibaca baekdonensis</name>
    <dbReference type="NCBI Taxonomy" id="748120"/>
    <lineage>
        <taxon>Bacteria</taxon>
        <taxon>Pseudomonadati</taxon>
        <taxon>Pseudomonadota</taxon>
        <taxon>Gammaproteobacteria</taxon>
        <taxon>Moraxellales</taxon>
        <taxon>Moraxellaceae</taxon>
        <taxon>Paraperlucidibaca</taxon>
    </lineage>
</organism>
<dbReference type="InterPro" id="IPR021136">
    <property type="entry name" value="Flagellar_hook_control-like_C"/>
</dbReference>
<reference evidence="3 4" key="1">
    <citation type="submission" date="2018-08" db="EMBL/GenBank/DDBJ databases">
        <title>Genomic Encyclopedia of Type Strains, Phase IV (KMG-IV): sequencing the most valuable type-strain genomes for metagenomic binning, comparative biology and taxonomic classification.</title>
        <authorList>
            <person name="Goeker M."/>
        </authorList>
    </citation>
    <scope>NUCLEOTIDE SEQUENCE [LARGE SCALE GENOMIC DNA]</scope>
    <source>
        <strain evidence="3 4">DSM 26022</strain>
    </source>
</reference>
<feature type="compositionally biased region" description="Polar residues" evidence="1">
    <location>
        <begin position="433"/>
        <end position="446"/>
    </location>
</feature>
<keyword evidence="3" id="KW-0282">Flagellum</keyword>
<dbReference type="Proteomes" id="UP000256774">
    <property type="component" value="Unassembled WGS sequence"/>
</dbReference>
<dbReference type="RefSeq" id="WP_116208719.1">
    <property type="nucleotide sequence ID" value="NZ_QUNR01000004.1"/>
</dbReference>
<dbReference type="Pfam" id="PF02120">
    <property type="entry name" value="Flg_hook"/>
    <property type="match status" value="1"/>
</dbReference>
<evidence type="ECO:0000256" key="1">
    <source>
        <dbReference type="SAM" id="MobiDB-lite"/>
    </source>
</evidence>
<evidence type="ECO:0000313" key="4">
    <source>
        <dbReference type="Proteomes" id="UP000256774"/>
    </source>
</evidence>
<keyword evidence="4" id="KW-1185">Reference proteome</keyword>
<evidence type="ECO:0000313" key="3">
    <source>
        <dbReference type="EMBL" id="REH36763.1"/>
    </source>
</evidence>
<comment type="caution">
    <text evidence="3">The sequence shown here is derived from an EMBL/GenBank/DDBJ whole genome shotgun (WGS) entry which is preliminary data.</text>
</comment>
<dbReference type="CDD" id="cd17470">
    <property type="entry name" value="T3SS_Flik_C"/>
    <property type="match status" value="1"/>
</dbReference>
<dbReference type="EMBL" id="QUNR01000004">
    <property type="protein sequence ID" value="REH36763.1"/>
    <property type="molecule type" value="Genomic_DNA"/>
</dbReference>
<proteinExistence type="predicted"/>
<evidence type="ECO:0000259" key="2">
    <source>
        <dbReference type="Pfam" id="PF02120"/>
    </source>
</evidence>
<dbReference type="InterPro" id="IPR052563">
    <property type="entry name" value="FliK"/>
</dbReference>
<dbReference type="OrthoDB" id="1792985at2"/>
<keyword evidence="3" id="KW-0969">Cilium</keyword>
<dbReference type="InterPro" id="IPR038610">
    <property type="entry name" value="FliK-like_C_sf"/>
</dbReference>
<dbReference type="Gene3D" id="3.30.750.140">
    <property type="match status" value="1"/>
</dbReference>
<gene>
    <name evidence="3" type="ORF">DFR26_1899</name>
</gene>
<protein>
    <submittedName>
        <fullName evidence="3">Flagellar hook-length control protein FliK</fullName>
    </submittedName>
</protein>
<name>A0A3E0H130_9GAMM</name>
<dbReference type="PANTHER" id="PTHR37533:SF2">
    <property type="entry name" value="FLAGELLAR HOOK-LENGTH CONTROL PROTEIN"/>
    <property type="match status" value="1"/>
</dbReference>
<feature type="domain" description="Flagellar hook-length control protein-like C-terminal" evidence="2">
    <location>
        <begin position="303"/>
        <end position="384"/>
    </location>
</feature>